<reference evidence="1" key="1">
    <citation type="journal article" date="2021" name="Front. Microbiol.">
        <title>Comprehensive Comparative Genomics and Phenotyping of Methylobacterium Species.</title>
        <authorList>
            <person name="Alessa O."/>
            <person name="Ogura Y."/>
            <person name="Fujitani Y."/>
            <person name="Takami H."/>
            <person name="Hayashi T."/>
            <person name="Sahin N."/>
            <person name="Tani A."/>
        </authorList>
    </citation>
    <scope>NUCLEOTIDE SEQUENCE</scope>
    <source>
        <strain evidence="1">DSM 14458</strain>
    </source>
</reference>
<comment type="caution">
    <text evidence="1">The sequence shown here is derived from an EMBL/GenBank/DDBJ whole genome shotgun (WGS) entry which is preliminary data.</text>
</comment>
<organism evidence="1 2">
    <name type="scientific">Methylorubrum suomiense</name>
    <dbReference type="NCBI Taxonomy" id="144191"/>
    <lineage>
        <taxon>Bacteria</taxon>
        <taxon>Pseudomonadati</taxon>
        <taxon>Pseudomonadota</taxon>
        <taxon>Alphaproteobacteria</taxon>
        <taxon>Hyphomicrobiales</taxon>
        <taxon>Methylobacteriaceae</taxon>
        <taxon>Methylorubrum</taxon>
    </lineage>
</organism>
<protein>
    <submittedName>
        <fullName evidence="1">Formyltransferase/hydrolase complex Fhc subunit B</fullName>
    </submittedName>
</protein>
<dbReference type="Proteomes" id="UP001055093">
    <property type="component" value="Unassembled WGS sequence"/>
</dbReference>
<evidence type="ECO:0000313" key="2">
    <source>
        <dbReference type="Proteomes" id="UP001055093"/>
    </source>
</evidence>
<gene>
    <name evidence="1" type="primary">fhcB</name>
    <name evidence="1" type="ORF">BGCPKDLD_3354</name>
</gene>
<dbReference type="RefSeq" id="WP_137828424.1">
    <property type="nucleotide sequence ID" value="NZ_BPRE01000010.1"/>
</dbReference>
<keyword evidence="2" id="KW-1185">Reference proteome</keyword>
<accession>A0ABQ4UWX4</accession>
<dbReference type="EMBL" id="BPRE01000010">
    <property type="protein sequence ID" value="GJE76755.1"/>
    <property type="molecule type" value="Genomic_DNA"/>
</dbReference>
<evidence type="ECO:0000313" key="1">
    <source>
        <dbReference type="EMBL" id="GJE76755.1"/>
    </source>
</evidence>
<proteinExistence type="predicted"/>
<name>A0ABQ4UWX4_9HYPH</name>
<sequence>MAAWVKGGAADVDAAVAAAADLLAAARVPVLAGLNADVAGLRAAYRLAETLGASLDPVAGNSIYAELGALSAGGAMTTTRAETEARADVVLILGNRPWDGDLIAEIAAAPIRRGRAAGSERALLSLGGPQNGAIRHVAYGADEGGLAVSLGHLRAFAKGHLAGEAAFADLARRLFTAQYGVVIYDAEEVGEIGVEMLQGLIRDLNESTRFFSLPLADPFQGRAAVQLSAWTTGQAPRVGFGRSLPEHDPWRFDSARQIASGEADAALWLAALPAPRPDWLGKLPTIAIVGEGSTEAAGETAEIVITVGVPGETVGGALWNQRRGVIAYADATAPSEAETAAGVLARIRDRLIEKGVSC</sequence>
<reference evidence="1" key="2">
    <citation type="submission" date="2021-08" db="EMBL/GenBank/DDBJ databases">
        <authorList>
            <person name="Tani A."/>
            <person name="Ola A."/>
            <person name="Ogura Y."/>
            <person name="Katsura K."/>
            <person name="Hayashi T."/>
        </authorList>
    </citation>
    <scope>NUCLEOTIDE SEQUENCE</scope>
    <source>
        <strain evidence="1">DSM 14458</strain>
    </source>
</reference>